<accession>A0AAF0V766</accession>
<evidence type="ECO:0000313" key="3">
    <source>
        <dbReference type="Proteomes" id="UP001234989"/>
    </source>
</evidence>
<dbReference type="AlphaFoldDB" id="A0AAF0V766"/>
<feature type="domain" description="DUF4283" evidence="1">
    <location>
        <begin position="6"/>
        <end position="58"/>
    </location>
</feature>
<evidence type="ECO:0000313" key="2">
    <source>
        <dbReference type="EMBL" id="WMV59205.1"/>
    </source>
</evidence>
<dbReference type="EMBL" id="CP133623">
    <property type="protein sequence ID" value="WMV59205.1"/>
    <property type="molecule type" value="Genomic_DNA"/>
</dbReference>
<evidence type="ECO:0000259" key="1">
    <source>
        <dbReference type="Pfam" id="PF14111"/>
    </source>
</evidence>
<sequence length="77" mass="9319">MMNKVENLQYAIIEKFSYEWPKLEEARTKISKQCNIKGECRIGLLRHRHVLLRFSWMENYHDLKIDVMTLVLSYQTS</sequence>
<protein>
    <recommendedName>
        <fullName evidence="1">DUF4283 domain-containing protein</fullName>
    </recommendedName>
</protein>
<name>A0AAF0V766_SOLVR</name>
<dbReference type="Pfam" id="PF14111">
    <property type="entry name" value="DUF4283"/>
    <property type="match status" value="1"/>
</dbReference>
<dbReference type="Proteomes" id="UP001234989">
    <property type="component" value="Chromosome 12"/>
</dbReference>
<reference evidence="2" key="1">
    <citation type="submission" date="2023-08" db="EMBL/GenBank/DDBJ databases">
        <title>A de novo genome assembly of Solanum verrucosum Schlechtendal, a Mexican diploid species geographically isolated from the other diploid A-genome species in potato relatives.</title>
        <authorList>
            <person name="Hosaka K."/>
        </authorList>
    </citation>
    <scope>NUCLEOTIDE SEQUENCE</scope>
    <source>
        <tissue evidence="2">Young leaves</tissue>
    </source>
</reference>
<proteinExistence type="predicted"/>
<gene>
    <name evidence="2" type="ORF">MTR67_052590</name>
</gene>
<organism evidence="2 3">
    <name type="scientific">Solanum verrucosum</name>
    <dbReference type="NCBI Taxonomy" id="315347"/>
    <lineage>
        <taxon>Eukaryota</taxon>
        <taxon>Viridiplantae</taxon>
        <taxon>Streptophyta</taxon>
        <taxon>Embryophyta</taxon>
        <taxon>Tracheophyta</taxon>
        <taxon>Spermatophyta</taxon>
        <taxon>Magnoliopsida</taxon>
        <taxon>eudicotyledons</taxon>
        <taxon>Gunneridae</taxon>
        <taxon>Pentapetalae</taxon>
        <taxon>asterids</taxon>
        <taxon>lamiids</taxon>
        <taxon>Solanales</taxon>
        <taxon>Solanaceae</taxon>
        <taxon>Solanoideae</taxon>
        <taxon>Solaneae</taxon>
        <taxon>Solanum</taxon>
    </lineage>
</organism>
<keyword evidence="3" id="KW-1185">Reference proteome</keyword>
<dbReference type="InterPro" id="IPR025558">
    <property type="entry name" value="DUF4283"/>
</dbReference>